<reference evidence="1 2" key="1">
    <citation type="submission" date="2018-06" db="EMBL/GenBank/DDBJ databases">
        <title>Comparative genomics reveals the genomic features of Rhizophagus irregularis, R. cerebriforme, R. diaphanum and Gigaspora rosea, and their symbiotic lifestyle signature.</title>
        <authorList>
            <person name="Morin E."/>
            <person name="San Clemente H."/>
            <person name="Chen E.C.H."/>
            <person name="De La Providencia I."/>
            <person name="Hainaut M."/>
            <person name="Kuo A."/>
            <person name="Kohler A."/>
            <person name="Murat C."/>
            <person name="Tang N."/>
            <person name="Roy S."/>
            <person name="Loubradou J."/>
            <person name="Henrissat B."/>
            <person name="Grigoriev I.V."/>
            <person name="Corradi N."/>
            <person name="Roux C."/>
            <person name="Martin F.M."/>
        </authorList>
    </citation>
    <scope>NUCLEOTIDE SEQUENCE [LARGE SCALE GENOMIC DNA]</scope>
    <source>
        <strain evidence="1 2">DAOM 194757</strain>
    </source>
</reference>
<evidence type="ECO:0008006" key="3">
    <source>
        <dbReference type="Google" id="ProtNLM"/>
    </source>
</evidence>
<dbReference type="SMART" id="SM00671">
    <property type="entry name" value="SEL1"/>
    <property type="match status" value="1"/>
</dbReference>
<proteinExistence type="predicted"/>
<organism evidence="1 2">
    <name type="scientific">Gigaspora rosea</name>
    <dbReference type="NCBI Taxonomy" id="44941"/>
    <lineage>
        <taxon>Eukaryota</taxon>
        <taxon>Fungi</taxon>
        <taxon>Fungi incertae sedis</taxon>
        <taxon>Mucoromycota</taxon>
        <taxon>Glomeromycotina</taxon>
        <taxon>Glomeromycetes</taxon>
        <taxon>Diversisporales</taxon>
        <taxon>Gigasporaceae</taxon>
        <taxon>Gigaspora</taxon>
    </lineage>
</organism>
<dbReference type="InterPro" id="IPR052945">
    <property type="entry name" value="Mitotic_Regulator"/>
</dbReference>
<protein>
    <recommendedName>
        <fullName evidence="3">HCP-like protein</fullName>
    </recommendedName>
</protein>
<dbReference type="SUPFAM" id="SSF81901">
    <property type="entry name" value="HCP-like"/>
    <property type="match status" value="1"/>
</dbReference>
<dbReference type="PANTHER" id="PTHR43628">
    <property type="entry name" value="ACTIVATOR OF C KINASE PROTEIN 1-RELATED"/>
    <property type="match status" value="1"/>
</dbReference>
<keyword evidence="2" id="KW-1185">Reference proteome</keyword>
<dbReference type="Pfam" id="PF08238">
    <property type="entry name" value="Sel1"/>
    <property type="match status" value="2"/>
</dbReference>
<accession>A0A397W147</accession>
<evidence type="ECO:0000313" key="1">
    <source>
        <dbReference type="EMBL" id="RIB26023.1"/>
    </source>
</evidence>
<dbReference type="InterPro" id="IPR011990">
    <property type="entry name" value="TPR-like_helical_dom_sf"/>
</dbReference>
<gene>
    <name evidence="1" type="ORF">C2G38_2164500</name>
</gene>
<name>A0A397W147_9GLOM</name>
<comment type="caution">
    <text evidence="1">The sequence shown here is derived from an EMBL/GenBank/DDBJ whole genome shotgun (WGS) entry which is preliminary data.</text>
</comment>
<sequence>MNDPNGEIEKDEKKAFTYYQKLADMNNSNGMYQVAYCYYLGIGIEIDKQKAFSYYLKSADAGNSMGIWKTTCTELAWKKNEYKFYEWIYKNSKHGKCAHCNEDNTQPAWCLSCDPDIATRWTSGNKNISCRDTFWCNIISNTRTSV</sequence>
<dbReference type="PANTHER" id="PTHR43628:SF1">
    <property type="entry name" value="CHITIN SYNTHASE REGULATORY FACTOR 2-RELATED"/>
    <property type="match status" value="1"/>
</dbReference>
<dbReference type="AlphaFoldDB" id="A0A397W147"/>
<dbReference type="InterPro" id="IPR006597">
    <property type="entry name" value="Sel1-like"/>
</dbReference>
<evidence type="ECO:0000313" key="2">
    <source>
        <dbReference type="Proteomes" id="UP000266673"/>
    </source>
</evidence>
<dbReference type="EMBL" id="QKWP01000152">
    <property type="protein sequence ID" value="RIB26023.1"/>
    <property type="molecule type" value="Genomic_DNA"/>
</dbReference>
<dbReference type="Proteomes" id="UP000266673">
    <property type="component" value="Unassembled WGS sequence"/>
</dbReference>
<dbReference type="Gene3D" id="1.25.40.10">
    <property type="entry name" value="Tetratricopeptide repeat domain"/>
    <property type="match status" value="1"/>
</dbReference>
<dbReference type="OrthoDB" id="2384430at2759"/>